<name>A0AAC9HMS0_9PSEU</name>
<feature type="domain" description="Signal transduction histidine kinase subgroup 3 dimerisation and phosphoacceptor" evidence="11">
    <location>
        <begin position="254"/>
        <end position="323"/>
    </location>
</feature>
<keyword evidence="10" id="KW-0812">Transmembrane</keyword>
<evidence type="ECO:0000256" key="5">
    <source>
        <dbReference type="ARBA" id="ARBA00022741"/>
    </source>
</evidence>
<organism evidence="13 14">
    <name type="scientific">Actinoalloteichus hymeniacidonis</name>
    <dbReference type="NCBI Taxonomy" id="340345"/>
    <lineage>
        <taxon>Bacteria</taxon>
        <taxon>Bacillati</taxon>
        <taxon>Actinomycetota</taxon>
        <taxon>Actinomycetes</taxon>
        <taxon>Pseudonocardiales</taxon>
        <taxon>Pseudonocardiaceae</taxon>
        <taxon>Actinoalloteichus</taxon>
    </lineage>
</organism>
<keyword evidence="7" id="KW-0067">ATP-binding</keyword>
<keyword evidence="6 13" id="KW-0418">Kinase</keyword>
<dbReference type="Gene3D" id="3.30.565.10">
    <property type="entry name" value="Histidine kinase-like ATPase, C-terminal domain"/>
    <property type="match status" value="1"/>
</dbReference>
<dbReference type="PANTHER" id="PTHR24421:SF10">
    <property type="entry name" value="NITRATE_NITRITE SENSOR PROTEIN NARQ"/>
    <property type="match status" value="1"/>
</dbReference>
<keyword evidence="4" id="KW-0808">Transferase</keyword>
<comment type="catalytic activity">
    <reaction evidence="1">
        <text>ATP + protein L-histidine = ADP + protein N-phospho-L-histidine.</text>
        <dbReference type="EC" id="2.7.13.3"/>
    </reaction>
</comment>
<evidence type="ECO:0000256" key="7">
    <source>
        <dbReference type="ARBA" id="ARBA00022840"/>
    </source>
</evidence>
<dbReference type="Pfam" id="PF07730">
    <property type="entry name" value="HisKA_3"/>
    <property type="match status" value="1"/>
</dbReference>
<evidence type="ECO:0000256" key="8">
    <source>
        <dbReference type="ARBA" id="ARBA00023012"/>
    </source>
</evidence>
<keyword evidence="5" id="KW-0547">Nucleotide-binding</keyword>
<dbReference type="EC" id="2.7.13.3" evidence="2"/>
<dbReference type="AlphaFoldDB" id="A0AAC9HMS0"/>
<protein>
    <recommendedName>
        <fullName evidence="2">histidine kinase</fullName>
        <ecNumber evidence="2">2.7.13.3</ecNumber>
    </recommendedName>
</protein>
<evidence type="ECO:0000256" key="6">
    <source>
        <dbReference type="ARBA" id="ARBA00022777"/>
    </source>
</evidence>
<evidence type="ECO:0000259" key="12">
    <source>
        <dbReference type="Pfam" id="PF13796"/>
    </source>
</evidence>
<sequence length="454" mass="48086">MVSAGAVASGVMPPAADDSAPTPSAFAALRAAPLRYLFTSWPWRSLGYLLTGVLVGPIWLILGVLLAFLGVVFTPVGGGLVLLALFVVLGIPAAALERRRLSWIDAEPLASAHLPAPRQGILDWWRLRLREPATWRELAAGLPAVTLLWLFELVSLSFVLIGGWVLIGGAAVALGGTESAMLGASFAAESPMRWLGPLLLPIFAVFAAYLVTVVAWIRGRVTRVLLGGASEDLGSELVELRQSRARLVDGFEVERRRIERDLHDGAQQRLLALHLNLGMAVMTLEDKAADEESIQLVRGAHDASREALSQLREVVRGIHPRVLTDRGLPAAVAELADRLPIPVDMRIDLPLRPPSFVEVATYFVIAEALTNVVRHSGASSATVTGGLHDATLAVEISDAGAGGADPGAGSGLQGLVDRVAAVGGRLMLASPIGGPTTLRLEIPCQPKLETTDGR</sequence>
<dbReference type="Gene3D" id="1.20.5.1930">
    <property type="match status" value="1"/>
</dbReference>
<dbReference type="GO" id="GO:0005524">
    <property type="term" value="F:ATP binding"/>
    <property type="evidence" value="ECO:0007669"/>
    <property type="project" value="UniProtKB-KW"/>
</dbReference>
<dbReference type="RefSeq" id="WP_216637788.1">
    <property type="nucleotide sequence ID" value="NZ_CP014859.1"/>
</dbReference>
<evidence type="ECO:0000313" key="13">
    <source>
        <dbReference type="EMBL" id="AOS61700.1"/>
    </source>
</evidence>
<accession>A0AAC9HMS0</accession>
<dbReference type="PANTHER" id="PTHR24421">
    <property type="entry name" value="NITRATE/NITRITE SENSOR PROTEIN NARX-RELATED"/>
    <property type="match status" value="1"/>
</dbReference>
<dbReference type="SUPFAM" id="SSF55874">
    <property type="entry name" value="ATPase domain of HSP90 chaperone/DNA topoisomerase II/histidine kinase"/>
    <property type="match status" value="1"/>
</dbReference>
<proteinExistence type="predicted"/>
<evidence type="ECO:0000256" key="10">
    <source>
        <dbReference type="SAM" id="Phobius"/>
    </source>
</evidence>
<dbReference type="InterPro" id="IPR050482">
    <property type="entry name" value="Sensor_HK_TwoCompSys"/>
</dbReference>
<evidence type="ECO:0000256" key="2">
    <source>
        <dbReference type="ARBA" id="ARBA00012438"/>
    </source>
</evidence>
<evidence type="ECO:0000256" key="4">
    <source>
        <dbReference type="ARBA" id="ARBA00022679"/>
    </source>
</evidence>
<dbReference type="GO" id="GO:0000155">
    <property type="term" value="F:phosphorelay sensor kinase activity"/>
    <property type="evidence" value="ECO:0007669"/>
    <property type="project" value="InterPro"/>
</dbReference>
<dbReference type="InterPro" id="IPR011712">
    <property type="entry name" value="Sig_transdc_His_kin_sub3_dim/P"/>
</dbReference>
<feature type="transmembrane region" description="Helical" evidence="10">
    <location>
        <begin position="194"/>
        <end position="217"/>
    </location>
</feature>
<dbReference type="EMBL" id="CP014859">
    <property type="protein sequence ID" value="AOS61700.1"/>
    <property type="molecule type" value="Genomic_DNA"/>
</dbReference>
<keyword evidence="10" id="KW-0472">Membrane</keyword>
<gene>
    <name evidence="13" type="ORF">TL08_04350</name>
</gene>
<dbReference type="GO" id="GO:0016020">
    <property type="term" value="C:membrane"/>
    <property type="evidence" value="ECO:0007669"/>
    <property type="project" value="InterPro"/>
</dbReference>
<evidence type="ECO:0000256" key="3">
    <source>
        <dbReference type="ARBA" id="ARBA00022553"/>
    </source>
</evidence>
<feature type="domain" description="Putative sensor" evidence="12">
    <location>
        <begin position="48"/>
        <end position="226"/>
    </location>
</feature>
<evidence type="ECO:0000256" key="1">
    <source>
        <dbReference type="ARBA" id="ARBA00000085"/>
    </source>
</evidence>
<feature type="transmembrane region" description="Helical" evidence="10">
    <location>
        <begin position="46"/>
        <end position="70"/>
    </location>
</feature>
<keyword evidence="10" id="KW-1133">Transmembrane helix</keyword>
<dbReference type="Proteomes" id="UP000095210">
    <property type="component" value="Chromosome"/>
</dbReference>
<dbReference type="GO" id="GO:0046983">
    <property type="term" value="F:protein dimerization activity"/>
    <property type="evidence" value="ECO:0007669"/>
    <property type="project" value="InterPro"/>
</dbReference>
<dbReference type="InterPro" id="IPR036890">
    <property type="entry name" value="HATPase_C_sf"/>
</dbReference>
<reference evidence="14" key="1">
    <citation type="submission" date="2016-03" db="EMBL/GenBank/DDBJ databases">
        <title>Complete genome sequence of the type strain Actinoalloteichus hymeniacidonis DSM 45092.</title>
        <authorList>
            <person name="Schaffert L."/>
            <person name="Albersmeier A."/>
            <person name="Winkler A."/>
            <person name="Kalinowski J."/>
            <person name="Zotchev S."/>
            <person name="Ruckert C."/>
        </authorList>
    </citation>
    <scope>NUCLEOTIDE SEQUENCE [LARGE SCALE GENOMIC DNA]</scope>
    <source>
        <strain evidence="14">HPA177(T) (DSM 45092(T))</strain>
    </source>
</reference>
<feature type="transmembrane region" description="Helical" evidence="10">
    <location>
        <begin position="76"/>
        <end position="96"/>
    </location>
</feature>
<dbReference type="InterPro" id="IPR025828">
    <property type="entry name" value="Put_sensor_dom"/>
</dbReference>
<keyword evidence="3" id="KW-0597">Phosphoprotein</keyword>
<dbReference type="Pfam" id="PF13796">
    <property type="entry name" value="Sensor"/>
    <property type="match status" value="1"/>
</dbReference>
<keyword evidence="8" id="KW-0902">Two-component regulatory system</keyword>
<evidence type="ECO:0000256" key="9">
    <source>
        <dbReference type="SAM" id="MobiDB-lite"/>
    </source>
</evidence>
<keyword evidence="14" id="KW-1185">Reference proteome</keyword>
<evidence type="ECO:0000313" key="14">
    <source>
        <dbReference type="Proteomes" id="UP000095210"/>
    </source>
</evidence>
<feature type="transmembrane region" description="Helical" evidence="10">
    <location>
        <begin position="147"/>
        <end position="174"/>
    </location>
</feature>
<dbReference type="KEGG" id="ahm:TL08_04350"/>
<feature type="region of interest" description="Disordered" evidence="9">
    <location>
        <begin position="1"/>
        <end position="21"/>
    </location>
</feature>
<evidence type="ECO:0000259" key="11">
    <source>
        <dbReference type="Pfam" id="PF07730"/>
    </source>
</evidence>